<proteinExistence type="predicted"/>
<protein>
    <submittedName>
        <fullName evidence="3">HMGL-like protein</fullName>
    </submittedName>
</protein>
<dbReference type="InterPro" id="IPR050073">
    <property type="entry name" value="2-IPM_HCS-like"/>
</dbReference>
<dbReference type="RefSeq" id="WP_007886871.1">
    <property type="nucleotide sequence ID" value="NZ_ACFY01000096.1"/>
</dbReference>
<dbReference type="EMBL" id="ACFY01000096">
    <property type="protein sequence ID" value="EEG93587.1"/>
    <property type="molecule type" value="Genomic_DNA"/>
</dbReference>
<dbReference type="PANTHER" id="PTHR10277">
    <property type="entry name" value="HOMOCITRATE SYNTHASE-RELATED"/>
    <property type="match status" value="1"/>
</dbReference>
<dbReference type="PANTHER" id="PTHR10277:SF9">
    <property type="entry name" value="2-ISOPROPYLMALATE SYNTHASE 1, CHLOROPLASTIC-RELATED"/>
    <property type="match status" value="1"/>
</dbReference>
<sequence length="431" mass="49768">MSNIRLLDCTLRDGGYVNDWKFGHDNLVGIFERLVDANVDIIEIGFLDDRRPFDIDRSIMPNTACAEKIWKDVEHKNVMVVGMIDYGTCDISNIQPCCDSFLDGIRVIFKEHLMKEAMEYCRQIKKLGYKVFAQLVSVTTYTKESMLELIELVNDVKPYAVSMVDTYGLLKPNTLLEYYEILDEYVYPEVQIGFHAHNNFQLAYANALAFVSKPNKKHDIVVDGTLFGMGKSAGNAPIELLAMSLNEDFNKNYQINAMLESVEESIMDFFEQSPWGYKMFFYLCALNKCHPSYLSYYEKKENLSISKLNDILSEIEPVPKKLLYDKKSADELYTSYMSTNCCDEADKQKLKEILKNRSILLVGPGKNIGLQSEKIEKYIKEENPYVISINYIPESIDVDSVFVTNVKRYRQLVTVMEKEKTKMLPLLRQRM</sequence>
<name>C0FUY3_9FIRM</name>
<dbReference type="PROSITE" id="PS50991">
    <property type="entry name" value="PYR_CT"/>
    <property type="match status" value="1"/>
</dbReference>
<evidence type="ECO:0000313" key="4">
    <source>
        <dbReference type="Proteomes" id="UP000003561"/>
    </source>
</evidence>
<dbReference type="InterPro" id="IPR013785">
    <property type="entry name" value="Aldolase_TIM"/>
</dbReference>
<comment type="caution">
    <text evidence="3">The sequence shown here is derived from an EMBL/GenBank/DDBJ whole genome shotgun (WGS) entry which is preliminary data.</text>
</comment>
<evidence type="ECO:0000313" key="3">
    <source>
        <dbReference type="EMBL" id="EEG93587.1"/>
    </source>
</evidence>
<dbReference type="Gene3D" id="3.20.20.70">
    <property type="entry name" value="Aldolase class I"/>
    <property type="match status" value="1"/>
</dbReference>
<evidence type="ECO:0000256" key="1">
    <source>
        <dbReference type="ARBA" id="ARBA00023211"/>
    </source>
</evidence>
<dbReference type="GO" id="GO:0009098">
    <property type="term" value="P:L-leucine biosynthetic process"/>
    <property type="evidence" value="ECO:0007669"/>
    <property type="project" value="TreeGrafter"/>
</dbReference>
<dbReference type="GO" id="GO:0003852">
    <property type="term" value="F:2-isopropylmalate synthase activity"/>
    <property type="evidence" value="ECO:0007669"/>
    <property type="project" value="TreeGrafter"/>
</dbReference>
<gene>
    <name evidence="3" type="ORF">ROSEINA2194_02554</name>
</gene>
<accession>C0FUY3</accession>
<keyword evidence="1" id="KW-0464">Manganese</keyword>
<reference evidence="3 4" key="1">
    <citation type="submission" date="2009-02" db="EMBL/GenBank/DDBJ databases">
        <authorList>
            <person name="Fulton L."/>
            <person name="Clifton S."/>
            <person name="Fulton B."/>
            <person name="Xu J."/>
            <person name="Minx P."/>
            <person name="Pepin K.H."/>
            <person name="Johnson M."/>
            <person name="Bhonagiri V."/>
            <person name="Nash W.E."/>
            <person name="Mardis E.R."/>
            <person name="Wilson R.K."/>
        </authorList>
    </citation>
    <scope>NUCLEOTIDE SEQUENCE [LARGE SCALE GENOMIC DNA]</scope>
    <source>
        <strain evidence="3 4">DSM 16841</strain>
    </source>
</reference>
<dbReference type="AlphaFoldDB" id="C0FUY3"/>
<dbReference type="InterPro" id="IPR000891">
    <property type="entry name" value="PYR_CT"/>
</dbReference>
<feature type="domain" description="Pyruvate carboxyltransferase" evidence="2">
    <location>
        <begin position="4"/>
        <end position="259"/>
    </location>
</feature>
<dbReference type="SUPFAM" id="SSF51569">
    <property type="entry name" value="Aldolase"/>
    <property type="match status" value="1"/>
</dbReference>
<dbReference type="eggNOG" id="COG0119">
    <property type="taxonomic scope" value="Bacteria"/>
</dbReference>
<reference evidence="3 4" key="2">
    <citation type="submission" date="2009-03" db="EMBL/GenBank/DDBJ databases">
        <title>Draft genome sequence of Roseburia inulinivorans (DSM 16841).</title>
        <authorList>
            <person name="Sudarsanam P."/>
            <person name="Ley R."/>
            <person name="Guruge J."/>
            <person name="Turnbaugh P.J."/>
            <person name="Mahowald M."/>
            <person name="Liep D."/>
            <person name="Gordon J."/>
        </authorList>
    </citation>
    <scope>NUCLEOTIDE SEQUENCE [LARGE SCALE GENOMIC DNA]</scope>
    <source>
        <strain evidence="3 4">DSM 16841</strain>
    </source>
</reference>
<dbReference type="CDD" id="cd07944">
    <property type="entry name" value="DRE_TIM_HOA_like"/>
    <property type="match status" value="1"/>
</dbReference>
<dbReference type="Pfam" id="PF00682">
    <property type="entry name" value="HMGL-like"/>
    <property type="match status" value="1"/>
</dbReference>
<organism evidence="3 4">
    <name type="scientific">Roseburia inulinivorans DSM 16841</name>
    <dbReference type="NCBI Taxonomy" id="622312"/>
    <lineage>
        <taxon>Bacteria</taxon>
        <taxon>Bacillati</taxon>
        <taxon>Bacillota</taxon>
        <taxon>Clostridia</taxon>
        <taxon>Lachnospirales</taxon>
        <taxon>Lachnospiraceae</taxon>
        <taxon>Roseburia</taxon>
    </lineage>
</organism>
<evidence type="ECO:0000259" key="2">
    <source>
        <dbReference type="PROSITE" id="PS50991"/>
    </source>
</evidence>
<dbReference type="Proteomes" id="UP000003561">
    <property type="component" value="Unassembled WGS sequence"/>
</dbReference>